<proteinExistence type="predicted"/>
<keyword evidence="3" id="KW-1185">Reference proteome</keyword>
<accession>A0A2D3URI0</accession>
<evidence type="ECO:0000313" key="2">
    <source>
        <dbReference type="EMBL" id="CZT15040.1"/>
    </source>
</evidence>
<name>A0A2D3URI0_9PEZI</name>
<evidence type="ECO:0000313" key="3">
    <source>
        <dbReference type="Proteomes" id="UP000225277"/>
    </source>
</evidence>
<organism evidence="2 3">
    <name type="scientific">Ramularia collo-cygni</name>
    <dbReference type="NCBI Taxonomy" id="112498"/>
    <lineage>
        <taxon>Eukaryota</taxon>
        <taxon>Fungi</taxon>
        <taxon>Dikarya</taxon>
        <taxon>Ascomycota</taxon>
        <taxon>Pezizomycotina</taxon>
        <taxon>Dothideomycetes</taxon>
        <taxon>Dothideomycetidae</taxon>
        <taxon>Mycosphaerellales</taxon>
        <taxon>Mycosphaerellaceae</taxon>
        <taxon>Ramularia</taxon>
    </lineage>
</organism>
<gene>
    <name evidence="2" type="ORF">RCC_00950</name>
</gene>
<keyword evidence="1" id="KW-0732">Signal</keyword>
<dbReference type="OrthoDB" id="4121208at2759"/>
<feature type="signal peptide" evidence="1">
    <location>
        <begin position="1"/>
        <end position="21"/>
    </location>
</feature>
<dbReference type="RefSeq" id="XP_023621937.1">
    <property type="nucleotide sequence ID" value="XM_023766169.1"/>
</dbReference>
<protein>
    <submittedName>
        <fullName evidence="2">Uncharacterized protein</fullName>
    </submittedName>
</protein>
<sequence length="429" mass="45260">MGFIHSFEALLIAALAIPTQARHLQYKHEAVQIERRQVGQPVEATPLAASIATTSAPEILTFITPSPGASPVAITEESQIVTSFVPQYTLCELPPKAFFPVTPLTSATSAPYRNYSISIPPGSGTCTTIYSPTRTMVCATTLTGLVQKYTVTNCAQDITFSTEYGFVLALPTAASNATSSAISAAPTDVNVGTDVASTSTAELISASATSDSASALITAAPTVQRITTYYLAPWQSVTAGLSPEDVELKVCALYANGTEECIRQYEVWRTSLLTETATHTTNVNISTTIQGLSQVIIGTFAANITEALTTFRMTTDLEMQYLTEYETTNRESATPSIAATNYLTRTLLEATPSATSRSTVRTTSTLYRTVTTYVGTSTALMPTMAAGVSEVAAAIPSVAAVPEVAVSAPGITENVDWVGKLGIPTARRG</sequence>
<feature type="chain" id="PRO_5013830848" evidence="1">
    <location>
        <begin position="22"/>
        <end position="429"/>
    </location>
</feature>
<dbReference type="AlphaFoldDB" id="A0A2D3URI0"/>
<dbReference type="Proteomes" id="UP000225277">
    <property type="component" value="Unassembled WGS sequence"/>
</dbReference>
<dbReference type="STRING" id="112498.A0A2D3URI0"/>
<dbReference type="EMBL" id="FJUY01000001">
    <property type="protein sequence ID" value="CZT15040.1"/>
    <property type="molecule type" value="Genomic_DNA"/>
</dbReference>
<evidence type="ECO:0000256" key="1">
    <source>
        <dbReference type="SAM" id="SignalP"/>
    </source>
</evidence>
<reference evidence="2 3" key="1">
    <citation type="submission" date="2016-03" db="EMBL/GenBank/DDBJ databases">
        <authorList>
            <person name="Ploux O."/>
        </authorList>
    </citation>
    <scope>NUCLEOTIDE SEQUENCE [LARGE SCALE GENOMIC DNA]</scope>
    <source>
        <strain evidence="2 3">URUG2</strain>
    </source>
</reference>
<dbReference type="GeneID" id="35596276"/>